<feature type="compositionally biased region" description="Basic and acidic residues" evidence="1">
    <location>
        <begin position="27"/>
        <end position="37"/>
    </location>
</feature>
<feature type="compositionally biased region" description="Polar residues" evidence="1">
    <location>
        <begin position="41"/>
        <end position="50"/>
    </location>
</feature>
<dbReference type="OrthoDB" id="2651224at2759"/>
<sequence>MFSNLFQKLFGYRTPCECDATQLDTRSQPKEACRPSHVETAASQPHTGTPNERVRVDVSVHVFNSPNQTHNSQHISNAPLVLPAPPVQSPPALSRPALPSHCDMQAHEARAAPSAAPLQQPAALSQRALPTHRDSRAHEVPAATAQPQARSADIEWDVWPNGHIVKIYSHEDAKRPEINDFQVHWACEGVGAPRKQGSLDALEWQDGVRTRRRCNGVIVCTNHESKGGSCAIVICPNTTKKLIAKQLEATCGCGATLVHSNCSTIHDIFKFSGGVCFVHRGFHNHIRPPRRLHLTKAESAHFQKVVEKHPHMGATQLVMGRPGINGPQESVATISPVLLNTARVNHERKKVFTKSRGKDIIAEFTEFQRQYPDCVIFHTFEPVAVVITQSPIMLSFLVKNHSNGIISDAAHGFWAERNDLLIISSVFSDALQCWVPGVMTWSNGGTETHYRHHFRALFETMAGEYERQNIILTGYATVDRKAKINTHIAGTHRLISPPPRYNTCAVIYHLRGGTEAQRYFSRHQMALAQQMFDIEFVDSHNGSQLTDSDLSIPREIRLCGDHVPIHSDVKRFWAQDQTISTKCVDYVACKKHNPITENSLPPPSISQPRLPKRNREHGDLQKESERDGQASTLTKKQAFYCDTPDCAPYRDRAQVRRPERVARHITVPIAKRLLPGKGALACHGKYWYPVRIKSCRCVGGRALFTVKWWRHCFFKLDTQPPGEVGEEDLVDALYGDRKRRRMIRLGKWTHAHEVPQHEDVIANFENIPYSSNINEALAPHSQLLTDIFERPDPVKMRDTVPVLGYLADLSEKTGRKHSTVPYCGDLSLTDCAQIANWIYHQIPGASKRIIDWLNCATYAHACTIVVSKRKKNQLEQSARNIWIESHSLDADSVPTPEEHTNMMLQAAWLDLQLSYDLSSMDIDVDLECLGILEQRMFELSSAAGAAGNEQWGKDAGAH</sequence>
<evidence type="ECO:0000313" key="2">
    <source>
        <dbReference type="EMBL" id="KIK40271.1"/>
    </source>
</evidence>
<feature type="compositionally biased region" description="Basic and acidic residues" evidence="1">
    <location>
        <begin position="616"/>
        <end position="628"/>
    </location>
</feature>
<keyword evidence="3" id="KW-1185">Reference proteome</keyword>
<evidence type="ECO:0000256" key="1">
    <source>
        <dbReference type="SAM" id="MobiDB-lite"/>
    </source>
</evidence>
<accession>A0A0D0AEZ1</accession>
<feature type="compositionally biased region" description="Low complexity" evidence="1">
    <location>
        <begin position="111"/>
        <end position="129"/>
    </location>
</feature>
<dbReference type="STRING" id="930992.A0A0D0AEZ1"/>
<proteinExistence type="predicted"/>
<reference evidence="3" key="2">
    <citation type="submission" date="2015-01" db="EMBL/GenBank/DDBJ databases">
        <title>Evolutionary Origins and Diversification of the Mycorrhizal Mutualists.</title>
        <authorList>
            <consortium name="DOE Joint Genome Institute"/>
            <consortium name="Mycorrhizal Genomics Consortium"/>
            <person name="Kohler A."/>
            <person name="Kuo A."/>
            <person name="Nagy L.G."/>
            <person name="Floudas D."/>
            <person name="Copeland A."/>
            <person name="Barry K.W."/>
            <person name="Cichocki N."/>
            <person name="Veneault-Fourrey C."/>
            <person name="LaButti K."/>
            <person name="Lindquist E.A."/>
            <person name="Lipzen A."/>
            <person name="Lundell T."/>
            <person name="Morin E."/>
            <person name="Murat C."/>
            <person name="Riley R."/>
            <person name="Ohm R."/>
            <person name="Sun H."/>
            <person name="Tunlid A."/>
            <person name="Henrissat B."/>
            <person name="Grigoriev I.V."/>
            <person name="Hibbett D.S."/>
            <person name="Martin F."/>
        </authorList>
    </citation>
    <scope>NUCLEOTIDE SEQUENCE [LARGE SCALE GENOMIC DNA]</scope>
    <source>
        <strain evidence="3">UH-Slu-Lm8-n1</strain>
    </source>
</reference>
<dbReference type="InParanoid" id="A0A0D0AEZ1"/>
<evidence type="ECO:0000313" key="3">
    <source>
        <dbReference type="Proteomes" id="UP000054485"/>
    </source>
</evidence>
<gene>
    <name evidence="2" type="ORF">CY34DRAFT_13836</name>
</gene>
<name>A0A0D0AEZ1_9AGAM</name>
<feature type="region of interest" description="Disordered" evidence="1">
    <location>
        <begin position="106"/>
        <end position="149"/>
    </location>
</feature>
<dbReference type="Proteomes" id="UP000054485">
    <property type="component" value="Unassembled WGS sequence"/>
</dbReference>
<protein>
    <submittedName>
        <fullName evidence="2">Uncharacterized protein</fullName>
    </submittedName>
</protein>
<dbReference type="HOGENOM" id="CLU_308196_0_0_1"/>
<dbReference type="EMBL" id="KN835309">
    <property type="protein sequence ID" value="KIK40271.1"/>
    <property type="molecule type" value="Genomic_DNA"/>
</dbReference>
<feature type="region of interest" description="Disordered" evidence="1">
    <location>
        <begin position="24"/>
        <end position="51"/>
    </location>
</feature>
<feature type="region of interest" description="Disordered" evidence="1">
    <location>
        <begin position="595"/>
        <end position="631"/>
    </location>
</feature>
<reference evidence="2 3" key="1">
    <citation type="submission" date="2014-04" db="EMBL/GenBank/DDBJ databases">
        <authorList>
            <consortium name="DOE Joint Genome Institute"/>
            <person name="Kuo A."/>
            <person name="Ruytinx J."/>
            <person name="Rineau F."/>
            <person name="Colpaert J."/>
            <person name="Kohler A."/>
            <person name="Nagy L.G."/>
            <person name="Floudas D."/>
            <person name="Copeland A."/>
            <person name="Barry K.W."/>
            <person name="Cichocki N."/>
            <person name="Veneault-Fourrey C."/>
            <person name="LaButti K."/>
            <person name="Lindquist E.A."/>
            <person name="Lipzen A."/>
            <person name="Lundell T."/>
            <person name="Morin E."/>
            <person name="Murat C."/>
            <person name="Sun H."/>
            <person name="Tunlid A."/>
            <person name="Henrissat B."/>
            <person name="Grigoriev I.V."/>
            <person name="Hibbett D.S."/>
            <person name="Martin F."/>
            <person name="Nordberg H.P."/>
            <person name="Cantor M.N."/>
            <person name="Hua S.X."/>
        </authorList>
    </citation>
    <scope>NUCLEOTIDE SEQUENCE [LARGE SCALE GENOMIC DNA]</scope>
    <source>
        <strain evidence="2 3">UH-Slu-Lm8-n1</strain>
    </source>
</reference>
<organism evidence="2 3">
    <name type="scientific">Suillus luteus UH-Slu-Lm8-n1</name>
    <dbReference type="NCBI Taxonomy" id="930992"/>
    <lineage>
        <taxon>Eukaryota</taxon>
        <taxon>Fungi</taxon>
        <taxon>Dikarya</taxon>
        <taxon>Basidiomycota</taxon>
        <taxon>Agaricomycotina</taxon>
        <taxon>Agaricomycetes</taxon>
        <taxon>Agaricomycetidae</taxon>
        <taxon>Boletales</taxon>
        <taxon>Suillineae</taxon>
        <taxon>Suillaceae</taxon>
        <taxon>Suillus</taxon>
    </lineage>
</organism>
<dbReference type="AlphaFoldDB" id="A0A0D0AEZ1"/>